<accession>A0ABX5YL03</accession>
<sequence length="101" mass="11255">MQTNGGVAIFFIWIGMFSDHCWRANSATRWLGTHTPLLLNIHLPSPVPILIILSVSLLVFFGGWWGWLSVEAQEFVQAFAGVELFAGACFGVRDDVLVEVY</sequence>
<feature type="transmembrane region" description="Helical" evidence="1">
    <location>
        <begin position="47"/>
        <end position="67"/>
    </location>
</feature>
<dbReference type="Proteomes" id="UP000322887">
    <property type="component" value="Chromosome"/>
</dbReference>
<keyword evidence="1" id="KW-0472">Membrane</keyword>
<evidence type="ECO:0000256" key="1">
    <source>
        <dbReference type="SAM" id="Phobius"/>
    </source>
</evidence>
<evidence type="ECO:0000313" key="2">
    <source>
        <dbReference type="EMBL" id="QEG16391.1"/>
    </source>
</evidence>
<keyword evidence="3" id="KW-1185">Reference proteome</keyword>
<protein>
    <submittedName>
        <fullName evidence="2">Uncharacterized protein</fullName>
    </submittedName>
</protein>
<dbReference type="EMBL" id="CP042910">
    <property type="protein sequence ID" value="QEG16391.1"/>
    <property type="molecule type" value="Genomic_DNA"/>
</dbReference>
<organism evidence="2 3">
    <name type="scientific">Gimesia maris</name>
    <dbReference type="NCBI Taxonomy" id="122"/>
    <lineage>
        <taxon>Bacteria</taxon>
        <taxon>Pseudomonadati</taxon>
        <taxon>Planctomycetota</taxon>
        <taxon>Planctomycetia</taxon>
        <taxon>Planctomycetales</taxon>
        <taxon>Planctomycetaceae</taxon>
        <taxon>Gimesia</taxon>
    </lineage>
</organism>
<evidence type="ECO:0000313" key="3">
    <source>
        <dbReference type="Proteomes" id="UP000322887"/>
    </source>
</evidence>
<reference evidence="2 3" key="1">
    <citation type="submission" date="2019-08" db="EMBL/GenBank/DDBJ databases">
        <title>Deep-cultivation of Planctomycetes and their phenomic and genomic characterization uncovers novel biology.</title>
        <authorList>
            <person name="Wiegand S."/>
            <person name="Jogler M."/>
            <person name="Boedeker C."/>
            <person name="Pinto D."/>
            <person name="Vollmers J."/>
            <person name="Rivas-Marin E."/>
            <person name="Kohn T."/>
            <person name="Peeters S.H."/>
            <person name="Heuer A."/>
            <person name="Rast P."/>
            <person name="Oberbeckmann S."/>
            <person name="Bunk B."/>
            <person name="Jeske O."/>
            <person name="Meyerdierks A."/>
            <person name="Storesund J.E."/>
            <person name="Kallscheuer N."/>
            <person name="Luecker S."/>
            <person name="Lage O.M."/>
            <person name="Pohl T."/>
            <person name="Merkel B.J."/>
            <person name="Hornburger P."/>
            <person name="Mueller R.-W."/>
            <person name="Bruemmer F."/>
            <person name="Labrenz M."/>
            <person name="Spormann A.M."/>
            <person name="Op den Camp H."/>
            <person name="Overmann J."/>
            <person name="Amann R."/>
            <person name="Jetten M.S.M."/>
            <person name="Mascher T."/>
            <person name="Medema M.H."/>
            <person name="Devos D.P."/>
            <person name="Kaster A.-K."/>
            <person name="Ovreas L."/>
            <person name="Rohde M."/>
            <person name="Galperin M.Y."/>
            <person name="Jogler C."/>
        </authorList>
    </citation>
    <scope>NUCLEOTIDE SEQUENCE [LARGE SCALE GENOMIC DNA]</scope>
    <source>
        <strain evidence="2 3">DSM 8797</strain>
    </source>
</reference>
<proteinExistence type="predicted"/>
<name>A0ABX5YL03_9PLAN</name>
<gene>
    <name evidence="2" type="ORF">GmarT_22540</name>
</gene>
<keyword evidence="1" id="KW-1133">Transmembrane helix</keyword>
<keyword evidence="1" id="KW-0812">Transmembrane</keyword>